<feature type="region of interest" description="Disordered" evidence="1">
    <location>
        <begin position="246"/>
        <end position="301"/>
    </location>
</feature>
<dbReference type="AlphaFoldDB" id="A0AAN7YJB4"/>
<evidence type="ECO:0000259" key="3">
    <source>
        <dbReference type="Pfam" id="PF04478"/>
    </source>
</evidence>
<keyword evidence="2" id="KW-1133">Transmembrane helix</keyword>
<keyword evidence="2" id="KW-0812">Transmembrane</keyword>
<comment type="caution">
    <text evidence="4">The sequence shown here is derived from an EMBL/GenBank/DDBJ whole genome shotgun (WGS) entry which is preliminary data.</text>
</comment>
<evidence type="ECO:0000256" key="1">
    <source>
        <dbReference type="SAM" id="MobiDB-lite"/>
    </source>
</evidence>
<evidence type="ECO:0000256" key="2">
    <source>
        <dbReference type="SAM" id="Phobius"/>
    </source>
</evidence>
<dbReference type="EMBL" id="JAVRRJ010000001">
    <property type="protein sequence ID" value="KAK5090168.1"/>
    <property type="molecule type" value="Genomic_DNA"/>
</dbReference>
<protein>
    <recommendedName>
        <fullName evidence="3">Mid2 domain-containing protein</fullName>
    </recommendedName>
</protein>
<feature type="region of interest" description="Disordered" evidence="1">
    <location>
        <begin position="178"/>
        <end position="209"/>
    </location>
</feature>
<feature type="compositionally biased region" description="Basic and acidic residues" evidence="1">
    <location>
        <begin position="275"/>
        <end position="287"/>
    </location>
</feature>
<evidence type="ECO:0000313" key="4">
    <source>
        <dbReference type="EMBL" id="KAK5090168.1"/>
    </source>
</evidence>
<feature type="compositionally biased region" description="Low complexity" evidence="1">
    <location>
        <begin position="178"/>
        <end position="201"/>
    </location>
</feature>
<evidence type="ECO:0000313" key="5">
    <source>
        <dbReference type="Proteomes" id="UP001309876"/>
    </source>
</evidence>
<dbReference type="Proteomes" id="UP001309876">
    <property type="component" value="Unassembled WGS sequence"/>
</dbReference>
<dbReference type="CDD" id="cd12087">
    <property type="entry name" value="TM_EGFR-like"/>
    <property type="match status" value="1"/>
</dbReference>
<feature type="domain" description="Mid2" evidence="3">
    <location>
        <begin position="165"/>
        <end position="238"/>
    </location>
</feature>
<dbReference type="Pfam" id="PF04478">
    <property type="entry name" value="Mid2"/>
    <property type="match status" value="1"/>
</dbReference>
<sequence>MSQFQWIVPPPFGAVGDYSNLPNFALDDTYTLQWTTNPEPNTILWLIKDGDDMLCEAFNLAKTGCSIIRSGNNGLSFDWQVQTYNFTYNKANPVYYMIMSTSDYTRIGYSHYLNILPESLMPASATTSSTATSSAATSSAATSSAATSSAASTISTASANSVSSVSSIPSTSSVLSTTSSTAAANPVTTSTTSSAPAATSTEAPSGLSSGTKTAIGVAVGIGIPLIAVLGLIAFLLHRNSKRKHQKQAAHVYVSHQPQPPAYREDTTKQTQPNTRRVEEMSAADHQRNSMPSELSGSPYFR</sequence>
<keyword evidence="2" id="KW-0472">Membrane</keyword>
<proteinExistence type="predicted"/>
<reference evidence="4 5" key="1">
    <citation type="submission" date="2023-08" db="EMBL/GenBank/DDBJ databases">
        <title>Black Yeasts Isolated from many extreme environments.</title>
        <authorList>
            <person name="Coleine C."/>
            <person name="Stajich J.E."/>
            <person name="Selbmann L."/>
        </authorList>
    </citation>
    <scope>NUCLEOTIDE SEQUENCE [LARGE SCALE GENOMIC DNA]</scope>
    <source>
        <strain evidence="4 5">CCFEE 5910</strain>
    </source>
</reference>
<organism evidence="4 5">
    <name type="scientific">Lithohypha guttulata</name>
    <dbReference type="NCBI Taxonomy" id="1690604"/>
    <lineage>
        <taxon>Eukaryota</taxon>
        <taxon>Fungi</taxon>
        <taxon>Dikarya</taxon>
        <taxon>Ascomycota</taxon>
        <taxon>Pezizomycotina</taxon>
        <taxon>Eurotiomycetes</taxon>
        <taxon>Chaetothyriomycetidae</taxon>
        <taxon>Chaetothyriales</taxon>
        <taxon>Trichomeriaceae</taxon>
        <taxon>Lithohypha</taxon>
    </lineage>
</organism>
<feature type="transmembrane region" description="Helical" evidence="2">
    <location>
        <begin position="214"/>
        <end position="236"/>
    </location>
</feature>
<accession>A0AAN7YJB4</accession>
<gene>
    <name evidence="4" type="ORF">LTR05_000338</name>
</gene>
<name>A0AAN7YJB4_9EURO</name>
<keyword evidence="5" id="KW-1185">Reference proteome</keyword>
<dbReference type="InterPro" id="IPR007567">
    <property type="entry name" value="Mid2_dom"/>
</dbReference>